<protein>
    <submittedName>
        <fullName evidence="2">Uncharacterized protein</fullName>
    </submittedName>
</protein>
<accession>A0AAJ0BCZ4</accession>
<feature type="compositionally biased region" description="Polar residues" evidence="1">
    <location>
        <begin position="132"/>
        <end position="146"/>
    </location>
</feature>
<comment type="caution">
    <text evidence="2">The sequence shown here is derived from an EMBL/GenBank/DDBJ whole genome shotgun (WGS) entry which is preliminary data.</text>
</comment>
<feature type="compositionally biased region" description="Basic and acidic residues" evidence="1">
    <location>
        <begin position="260"/>
        <end position="275"/>
    </location>
</feature>
<organism evidence="2 3">
    <name type="scientific">Echria macrotheca</name>
    <dbReference type="NCBI Taxonomy" id="438768"/>
    <lineage>
        <taxon>Eukaryota</taxon>
        <taxon>Fungi</taxon>
        <taxon>Dikarya</taxon>
        <taxon>Ascomycota</taxon>
        <taxon>Pezizomycotina</taxon>
        <taxon>Sordariomycetes</taxon>
        <taxon>Sordariomycetidae</taxon>
        <taxon>Sordariales</taxon>
        <taxon>Schizotheciaceae</taxon>
        <taxon>Echria</taxon>
    </lineage>
</organism>
<evidence type="ECO:0000256" key="1">
    <source>
        <dbReference type="SAM" id="MobiDB-lite"/>
    </source>
</evidence>
<dbReference type="Proteomes" id="UP001239445">
    <property type="component" value="Unassembled WGS sequence"/>
</dbReference>
<sequence>MESSFTDVEKRFVLAEMIKASQMDVNVLVDFISKSGIQPDWMLMQLPGGRNMNQCVRAAEAMFNMSIQPPAISPLKRKSISDIGEHAAKKQALGSPGEVSPYSIPRNVSTHSPGLPPPVNIQPRPNGFAPATISNAPPVTPISQNVVLPPRRRGRPPKAETLARQGGSQTIHYAPISPAPIAPSPIQTIAPRPQSPGPSPGPSYQVWSANPPTDPKSKKKGRQSAGDRQLPPPETVPRTVQRAPSAESDTRQGAGGPSTEFHEWRDRPPQPREPPHGGSGPGSSTMGPTLPPILHPPPSPRSLGEAGSRARETPPTTTTTGVEHPRQGGHTAAVN</sequence>
<proteinExistence type="predicted"/>
<feature type="region of interest" description="Disordered" evidence="1">
    <location>
        <begin position="86"/>
        <end position="335"/>
    </location>
</feature>
<reference evidence="2" key="1">
    <citation type="submission" date="2023-06" db="EMBL/GenBank/DDBJ databases">
        <title>Genome-scale phylogeny and comparative genomics of the fungal order Sordariales.</title>
        <authorList>
            <consortium name="Lawrence Berkeley National Laboratory"/>
            <person name="Hensen N."/>
            <person name="Bonometti L."/>
            <person name="Westerberg I."/>
            <person name="Brannstrom I.O."/>
            <person name="Guillou S."/>
            <person name="Cros-Aarteil S."/>
            <person name="Calhoun S."/>
            <person name="Haridas S."/>
            <person name="Kuo A."/>
            <person name="Mondo S."/>
            <person name="Pangilinan J."/>
            <person name="Riley R."/>
            <person name="Labutti K."/>
            <person name="Andreopoulos B."/>
            <person name="Lipzen A."/>
            <person name="Chen C."/>
            <person name="Yanf M."/>
            <person name="Daum C."/>
            <person name="Ng V."/>
            <person name="Clum A."/>
            <person name="Steindorff A."/>
            <person name="Ohm R."/>
            <person name="Martin F."/>
            <person name="Silar P."/>
            <person name="Natvig D."/>
            <person name="Lalanne C."/>
            <person name="Gautier V."/>
            <person name="Ament-Velasquez S.L."/>
            <person name="Kruys A."/>
            <person name="Hutchinson M.I."/>
            <person name="Powell A.J."/>
            <person name="Barry K."/>
            <person name="Miller A.N."/>
            <person name="Grigoriev I.V."/>
            <person name="Debuchy R."/>
            <person name="Gladieux P."/>
            <person name="Thoren M.H."/>
            <person name="Johannesson H."/>
        </authorList>
    </citation>
    <scope>NUCLEOTIDE SEQUENCE</scope>
    <source>
        <strain evidence="2">PSN4</strain>
    </source>
</reference>
<dbReference type="EMBL" id="MU839832">
    <property type="protein sequence ID" value="KAK1756023.1"/>
    <property type="molecule type" value="Genomic_DNA"/>
</dbReference>
<name>A0AAJ0BCZ4_9PEZI</name>
<evidence type="ECO:0000313" key="3">
    <source>
        <dbReference type="Proteomes" id="UP001239445"/>
    </source>
</evidence>
<evidence type="ECO:0000313" key="2">
    <source>
        <dbReference type="EMBL" id="KAK1756023.1"/>
    </source>
</evidence>
<dbReference type="AlphaFoldDB" id="A0AAJ0BCZ4"/>
<feature type="compositionally biased region" description="Pro residues" evidence="1">
    <location>
        <begin position="289"/>
        <end position="300"/>
    </location>
</feature>
<keyword evidence="3" id="KW-1185">Reference proteome</keyword>
<gene>
    <name evidence="2" type="ORF">QBC47DRAFT_400927</name>
</gene>